<dbReference type="EMBL" id="JBHSMI010000010">
    <property type="protein sequence ID" value="MFC5402229.1"/>
    <property type="molecule type" value="Genomic_DNA"/>
</dbReference>
<evidence type="ECO:0000313" key="4">
    <source>
        <dbReference type="Proteomes" id="UP001596113"/>
    </source>
</evidence>
<evidence type="ECO:0000256" key="1">
    <source>
        <dbReference type="ARBA" id="ARBA00022737"/>
    </source>
</evidence>
<feature type="domain" description="SLH" evidence="2">
    <location>
        <begin position="797"/>
        <end position="860"/>
    </location>
</feature>
<dbReference type="Pfam" id="PF00432">
    <property type="entry name" value="Prenyltrans"/>
    <property type="match status" value="1"/>
</dbReference>
<dbReference type="PANTHER" id="PTHR43308">
    <property type="entry name" value="OUTER MEMBRANE PROTEIN ALPHA-RELATED"/>
    <property type="match status" value="1"/>
</dbReference>
<evidence type="ECO:0000259" key="2">
    <source>
        <dbReference type="PROSITE" id="PS51272"/>
    </source>
</evidence>
<feature type="domain" description="SLH" evidence="2">
    <location>
        <begin position="861"/>
        <end position="914"/>
    </location>
</feature>
<name>A0ABW0HNU9_9BACL</name>
<comment type="caution">
    <text evidence="3">The sequence shown here is derived from an EMBL/GenBank/DDBJ whole genome shotgun (WGS) entry which is preliminary data.</text>
</comment>
<protein>
    <submittedName>
        <fullName evidence="3">S-layer homology domain-containing protein</fullName>
    </submittedName>
</protein>
<keyword evidence="4" id="KW-1185">Reference proteome</keyword>
<feature type="domain" description="SLH" evidence="2">
    <location>
        <begin position="736"/>
        <end position="796"/>
    </location>
</feature>
<dbReference type="PROSITE" id="PS51272">
    <property type="entry name" value="SLH"/>
    <property type="match status" value="3"/>
</dbReference>
<proteinExistence type="predicted"/>
<evidence type="ECO:0000313" key="3">
    <source>
        <dbReference type="EMBL" id="MFC5402229.1"/>
    </source>
</evidence>
<dbReference type="InterPro" id="IPR001330">
    <property type="entry name" value="Prenyltrans"/>
</dbReference>
<dbReference type="RefSeq" id="WP_378130488.1">
    <property type="nucleotide sequence ID" value="NZ_JBHSMI010000010.1"/>
</dbReference>
<dbReference type="PANTHER" id="PTHR43308:SF5">
    <property type="entry name" value="S-LAYER PROTEIN _ PEPTIDOGLYCAN ENDO-BETA-N-ACETYLGLUCOSAMINIDASE"/>
    <property type="match status" value="1"/>
</dbReference>
<dbReference type="CDD" id="cd00688">
    <property type="entry name" value="ISOPREN_C2_like"/>
    <property type="match status" value="1"/>
</dbReference>
<dbReference type="Gene3D" id="1.50.10.20">
    <property type="match status" value="1"/>
</dbReference>
<dbReference type="SUPFAM" id="SSF48239">
    <property type="entry name" value="Terpenoid cyclases/Protein prenyltransferases"/>
    <property type="match status" value="1"/>
</dbReference>
<accession>A0ABW0HNU9</accession>
<keyword evidence="1" id="KW-0677">Repeat</keyword>
<dbReference type="InterPro" id="IPR008930">
    <property type="entry name" value="Terpenoid_cyclase/PrenylTrfase"/>
</dbReference>
<dbReference type="SUPFAM" id="SSF49478">
    <property type="entry name" value="Cna protein B-type domain"/>
    <property type="match status" value="1"/>
</dbReference>
<reference evidence="4" key="1">
    <citation type="journal article" date="2019" name="Int. J. Syst. Evol. Microbiol.">
        <title>The Global Catalogue of Microorganisms (GCM) 10K type strain sequencing project: providing services to taxonomists for standard genome sequencing and annotation.</title>
        <authorList>
            <consortium name="The Broad Institute Genomics Platform"/>
            <consortium name="The Broad Institute Genome Sequencing Center for Infectious Disease"/>
            <person name="Wu L."/>
            <person name="Ma J."/>
        </authorList>
    </citation>
    <scope>NUCLEOTIDE SEQUENCE [LARGE SCALE GENOMIC DNA]</scope>
    <source>
        <strain evidence="4">CGMCC 1.18575</strain>
    </source>
</reference>
<dbReference type="Proteomes" id="UP001596113">
    <property type="component" value="Unassembled WGS sequence"/>
</dbReference>
<dbReference type="Pfam" id="PF00395">
    <property type="entry name" value="SLH"/>
    <property type="match status" value="3"/>
</dbReference>
<dbReference type="InterPro" id="IPR051465">
    <property type="entry name" value="Cell_Envelope_Struct_Comp"/>
</dbReference>
<organism evidence="3 4">
    <name type="scientific">Cohnella soli</name>
    <dbReference type="NCBI Taxonomy" id="425005"/>
    <lineage>
        <taxon>Bacteria</taxon>
        <taxon>Bacillati</taxon>
        <taxon>Bacillota</taxon>
        <taxon>Bacilli</taxon>
        <taxon>Bacillales</taxon>
        <taxon>Paenibacillaceae</taxon>
        <taxon>Cohnella</taxon>
    </lineage>
</organism>
<sequence>MNVGKSMKEVRGFKGWLRGALAMFVALQLVAGAWAGVAGAASDDSAAGAKASIRGQVGQAVDGLQALLGKSQPSSDWVAFGLARSGATVGAAYLSEAAKSADSGSLRLVTDFARVALAVNAVGGDVRKVGSGKTDLLGKIANFDKITAQGPNAPAYALLALDAAGYVPGTNDKWSRDDLVKWLVDHRTNGGGWSLTAGKSDTDITGIVLSALAGYQDSPEVKSATEEALKWLSSVQLANGGFGGAAESSESAAQVVIALTSLGIDPVNDARFSKDGKSALTRLLEFRLADGQFSHTFGGKADGMASYYALLGLTAAERWLDGLPGLYAGVNATSKVQVTVNGVSGTVANGSVTGKTALEALVNALNASKLAYKVERYSFGPMLTSIGGLDSAKFGGYDGWNYGVKRGGAWVTITEGMGTFALKQGDELVVYYGGAETSLIHSVKLEPAAPRAGQPVTVTVEKETFDWDANKLVVSPAEDVNVKLGGGVSAKTDKDGKATLTAPQAGAYVLAIGGYRTDAVPTVVASSVPVKVATYEKNVSVRVEGDAGVTASGIAQGGTAFQAIEQLLKAKGVKYEVKESSFGKYINSIDGIAGGKYGGYDGWSFAVVRGGDWIIPAVGTDAFLLEDGDEVVIYYSGSTTLLVDPIVLSPAQPKPGQAFTVTVTNRAWDWENGKFEAAKPIAGATVTVGQTSVITDPNGKASFAGQKEGYYTVEVTGYTKDAAPSVARSVTGLSIAGAYKDQSAVAAWAADAVATARSAKLLRGIGDGTESFKPKQAVTRAEFVSALARGLGLSGKAASAFKDVPTSAWYAKDVNAAVAAGLISGVSATSFAPDATLTREQAAILLTRALKLKATAVAELADAKQITPSAVSAVQAVIQQGWLTPYEGRFAPKATLTREQAATVIVRVWHASGK</sequence>
<gene>
    <name evidence="3" type="ORF">ACFPOF_05710</name>
</gene>
<dbReference type="Gene3D" id="2.170.130.30">
    <property type="match status" value="2"/>
</dbReference>
<dbReference type="InterPro" id="IPR001119">
    <property type="entry name" value="SLH_dom"/>
</dbReference>